<accession>A0A9N9CVU3</accession>
<dbReference type="EMBL" id="CAJVPY010004237">
    <property type="protein sequence ID" value="CAG8613815.1"/>
    <property type="molecule type" value="Genomic_DNA"/>
</dbReference>
<organism evidence="2 3">
    <name type="scientific">Dentiscutata erythropus</name>
    <dbReference type="NCBI Taxonomy" id="1348616"/>
    <lineage>
        <taxon>Eukaryota</taxon>
        <taxon>Fungi</taxon>
        <taxon>Fungi incertae sedis</taxon>
        <taxon>Mucoromycota</taxon>
        <taxon>Glomeromycotina</taxon>
        <taxon>Glomeromycetes</taxon>
        <taxon>Diversisporales</taxon>
        <taxon>Gigasporaceae</taxon>
        <taxon>Dentiscutata</taxon>
    </lineage>
</organism>
<protein>
    <submittedName>
        <fullName evidence="2">28401_t:CDS:1</fullName>
    </submittedName>
</protein>
<dbReference type="Pfam" id="PF14214">
    <property type="entry name" value="Helitron_like_N"/>
    <property type="match status" value="1"/>
</dbReference>
<gene>
    <name evidence="2" type="ORF">DERYTH_LOCUS8279</name>
</gene>
<sequence>MVEDNNPEGYAKHDIIIHSQSQGLQRGLRLASRNIAKHNEKKVTTKQYYSYKLHFQKPLSLLFFSGRLFQQYVVDNYVKIESTRLNYLRFNQNKICQEIYQGLQDSLQSEIVKTSNDAMALVQTYGKPDLFITITCNPWWDKIKSELLQRQTLQDRPDLIGKNNL</sequence>
<evidence type="ECO:0000313" key="2">
    <source>
        <dbReference type="EMBL" id="CAG8613815.1"/>
    </source>
</evidence>
<reference evidence="2" key="1">
    <citation type="submission" date="2021-06" db="EMBL/GenBank/DDBJ databases">
        <authorList>
            <person name="Kallberg Y."/>
            <person name="Tangrot J."/>
            <person name="Rosling A."/>
        </authorList>
    </citation>
    <scope>NUCLEOTIDE SEQUENCE</scope>
    <source>
        <strain evidence="2">MA453B</strain>
    </source>
</reference>
<dbReference type="OrthoDB" id="2412489at2759"/>
<dbReference type="Proteomes" id="UP000789405">
    <property type="component" value="Unassembled WGS sequence"/>
</dbReference>
<dbReference type="PANTHER" id="PTHR45786">
    <property type="entry name" value="DNA BINDING PROTEIN-LIKE"/>
    <property type="match status" value="1"/>
</dbReference>
<name>A0A9N9CVU3_9GLOM</name>
<feature type="domain" description="Helitron helicase-like" evidence="1">
    <location>
        <begin position="48"/>
        <end position="160"/>
    </location>
</feature>
<keyword evidence="3" id="KW-1185">Reference proteome</keyword>
<evidence type="ECO:0000313" key="3">
    <source>
        <dbReference type="Proteomes" id="UP000789405"/>
    </source>
</evidence>
<evidence type="ECO:0000259" key="1">
    <source>
        <dbReference type="Pfam" id="PF14214"/>
    </source>
</evidence>
<dbReference type="PANTHER" id="PTHR45786:SF78">
    <property type="entry name" value="ATP-DEPENDENT DNA HELICASE"/>
    <property type="match status" value="1"/>
</dbReference>
<comment type="caution">
    <text evidence="2">The sequence shown here is derived from an EMBL/GenBank/DDBJ whole genome shotgun (WGS) entry which is preliminary data.</text>
</comment>
<dbReference type="InterPro" id="IPR025476">
    <property type="entry name" value="Helitron_helicase-like"/>
</dbReference>
<dbReference type="AlphaFoldDB" id="A0A9N9CVU3"/>
<proteinExistence type="predicted"/>